<protein>
    <recommendedName>
        <fullName evidence="7">RING-type domain-containing protein</fullName>
    </recommendedName>
</protein>
<accession>A0A835BUA8</accession>
<sequence>MTRRFPCPIGSRVRYLLDYLRRRLRGRLCPLVWTEVRTEQKCPIALRPTALHRRKREPSQVCRAPNICVPSRMPHPITHAEVTVTASLPNRGCVYITTRPALALQPLLPFLPRVCVRFTFAMAVQARHLPHDFPFPPVMRASSLFSDDYAACCAPTTAQAAGVADTTVLSDFPASDLTGGHYGFLPRKRARVAAEPGGFFVDQCVPAQGLMPLPVTTTTGDVQSRVGSGAASTSGRVAVHGATLPSYHDDGDEIDALIRLQSERMRLGLEHARRRHTGAVVAAVCRAASKRVRAAEAELERALRRNAELEEKARQVGTECQAWMRVATSHEAVASGLRATLHQLLLQSPATPHVAVPTAGGEGGDAEDAQSCCFEAAADADDGGAAASRSKTTAAKCRSCGGGDACVLVLPCRHLCLCVQCEAGVEACPVCAAAKNASLLMPSIGKAICLPEHGTAYIRNLSGYATPSASLDLASLDKWVPDEQEWPFANRDRERKAGTAPSISQIKAHVTCRRVMGI</sequence>
<keyword evidence="4" id="KW-0175">Coiled coil</keyword>
<keyword evidence="2" id="KW-0863">Zinc-finger</keyword>
<organism evidence="5 6">
    <name type="scientific">Digitaria exilis</name>
    <dbReference type="NCBI Taxonomy" id="1010633"/>
    <lineage>
        <taxon>Eukaryota</taxon>
        <taxon>Viridiplantae</taxon>
        <taxon>Streptophyta</taxon>
        <taxon>Embryophyta</taxon>
        <taxon>Tracheophyta</taxon>
        <taxon>Spermatophyta</taxon>
        <taxon>Magnoliopsida</taxon>
        <taxon>Liliopsida</taxon>
        <taxon>Poales</taxon>
        <taxon>Poaceae</taxon>
        <taxon>PACMAD clade</taxon>
        <taxon>Panicoideae</taxon>
        <taxon>Panicodae</taxon>
        <taxon>Paniceae</taxon>
        <taxon>Anthephorinae</taxon>
        <taxon>Digitaria</taxon>
    </lineage>
</organism>
<evidence type="ECO:0000256" key="4">
    <source>
        <dbReference type="SAM" id="Coils"/>
    </source>
</evidence>
<evidence type="ECO:0000313" key="5">
    <source>
        <dbReference type="EMBL" id="KAF8715457.1"/>
    </source>
</evidence>
<comment type="caution">
    <text evidence="5">The sequence shown here is derived from an EMBL/GenBank/DDBJ whole genome shotgun (WGS) entry which is preliminary data.</text>
</comment>
<dbReference type="Proteomes" id="UP000636709">
    <property type="component" value="Unassembled WGS sequence"/>
</dbReference>
<dbReference type="PANTHER" id="PTHR42647:SF72">
    <property type="entry name" value="EF-HAND CALCIUM-BINDING DOMAIN-CONTAINING PROTEIN 4A"/>
    <property type="match status" value="1"/>
</dbReference>
<dbReference type="GO" id="GO:0004842">
    <property type="term" value="F:ubiquitin-protein transferase activity"/>
    <property type="evidence" value="ECO:0007669"/>
    <property type="project" value="TreeGrafter"/>
</dbReference>
<dbReference type="GO" id="GO:0008270">
    <property type="term" value="F:zinc ion binding"/>
    <property type="evidence" value="ECO:0007669"/>
    <property type="project" value="UniProtKB-KW"/>
</dbReference>
<reference evidence="5" key="1">
    <citation type="submission" date="2020-07" db="EMBL/GenBank/DDBJ databases">
        <title>Genome sequence and genetic diversity analysis of an under-domesticated orphan crop, white fonio (Digitaria exilis).</title>
        <authorList>
            <person name="Bennetzen J.L."/>
            <person name="Chen S."/>
            <person name="Ma X."/>
            <person name="Wang X."/>
            <person name="Yssel A.E.J."/>
            <person name="Chaluvadi S.R."/>
            <person name="Johnson M."/>
            <person name="Gangashetty P."/>
            <person name="Hamidou F."/>
            <person name="Sanogo M.D."/>
            <person name="Zwaenepoel A."/>
            <person name="Wallace J."/>
            <person name="Van De Peer Y."/>
            <person name="Van Deynze A."/>
        </authorList>
    </citation>
    <scope>NUCLEOTIDE SEQUENCE</scope>
    <source>
        <tissue evidence="5">Leaves</tissue>
    </source>
</reference>
<dbReference type="InterPro" id="IPR013083">
    <property type="entry name" value="Znf_RING/FYVE/PHD"/>
</dbReference>
<evidence type="ECO:0000313" key="6">
    <source>
        <dbReference type="Proteomes" id="UP000636709"/>
    </source>
</evidence>
<dbReference type="AlphaFoldDB" id="A0A835BUA8"/>
<keyword evidence="6" id="KW-1185">Reference proteome</keyword>
<evidence type="ECO:0000256" key="1">
    <source>
        <dbReference type="ARBA" id="ARBA00022723"/>
    </source>
</evidence>
<dbReference type="OrthoDB" id="1711136at2759"/>
<dbReference type="PANTHER" id="PTHR42647">
    <property type="entry name" value="SBP (S-RIBONUCLEASE BINDING PROTEIN) FAMILY PROTEIN"/>
    <property type="match status" value="1"/>
</dbReference>
<evidence type="ECO:0008006" key="7">
    <source>
        <dbReference type="Google" id="ProtNLM"/>
    </source>
</evidence>
<proteinExistence type="predicted"/>
<evidence type="ECO:0000256" key="2">
    <source>
        <dbReference type="ARBA" id="ARBA00022771"/>
    </source>
</evidence>
<evidence type="ECO:0000256" key="3">
    <source>
        <dbReference type="ARBA" id="ARBA00022833"/>
    </source>
</evidence>
<dbReference type="Pfam" id="PF13920">
    <property type="entry name" value="zf-C3HC4_3"/>
    <property type="match status" value="1"/>
</dbReference>
<dbReference type="Gene3D" id="3.30.40.10">
    <property type="entry name" value="Zinc/RING finger domain, C3HC4 (zinc finger)"/>
    <property type="match status" value="1"/>
</dbReference>
<dbReference type="EMBL" id="JACEFO010001732">
    <property type="protein sequence ID" value="KAF8715457.1"/>
    <property type="molecule type" value="Genomic_DNA"/>
</dbReference>
<keyword evidence="3" id="KW-0862">Zinc</keyword>
<dbReference type="CDD" id="cd16649">
    <property type="entry name" value="mRING-HC-C3HC5_CGRF1-like"/>
    <property type="match status" value="1"/>
</dbReference>
<gene>
    <name evidence="5" type="ORF">HU200_027109</name>
</gene>
<name>A0A835BUA8_9POAL</name>
<feature type="coiled-coil region" evidence="4">
    <location>
        <begin position="285"/>
        <end position="319"/>
    </location>
</feature>
<keyword evidence="1" id="KW-0479">Metal-binding</keyword>